<dbReference type="GO" id="GO:0008239">
    <property type="term" value="F:dipeptidyl-peptidase activity"/>
    <property type="evidence" value="ECO:0007669"/>
    <property type="project" value="InterPro"/>
</dbReference>
<dbReference type="Pfam" id="PF02129">
    <property type="entry name" value="Peptidase_S15"/>
    <property type="match status" value="1"/>
</dbReference>
<evidence type="ECO:0000256" key="2">
    <source>
        <dbReference type="SAM" id="MobiDB-lite"/>
    </source>
</evidence>
<dbReference type="Proteomes" id="UP001244295">
    <property type="component" value="Unassembled WGS sequence"/>
</dbReference>
<keyword evidence="1 4" id="KW-0378">Hydrolase</keyword>
<dbReference type="Gene3D" id="2.60.120.260">
    <property type="entry name" value="Galactose-binding domain-like"/>
    <property type="match status" value="1"/>
</dbReference>
<reference evidence="4" key="1">
    <citation type="submission" date="2023-07" db="EMBL/GenBank/DDBJ databases">
        <title>Sorghum-associated microbial communities from plants grown in Nebraska, USA.</title>
        <authorList>
            <person name="Schachtman D."/>
        </authorList>
    </citation>
    <scope>NUCLEOTIDE SEQUENCE</scope>
    <source>
        <strain evidence="4">DS2795</strain>
    </source>
</reference>
<organism evidence="4 5">
    <name type="scientific">Variovorax boronicumulans</name>
    <dbReference type="NCBI Taxonomy" id="436515"/>
    <lineage>
        <taxon>Bacteria</taxon>
        <taxon>Pseudomonadati</taxon>
        <taxon>Pseudomonadota</taxon>
        <taxon>Betaproteobacteria</taxon>
        <taxon>Burkholderiales</taxon>
        <taxon>Comamonadaceae</taxon>
        <taxon>Variovorax</taxon>
    </lineage>
</organism>
<evidence type="ECO:0000256" key="1">
    <source>
        <dbReference type="ARBA" id="ARBA00022801"/>
    </source>
</evidence>
<feature type="region of interest" description="Disordered" evidence="2">
    <location>
        <begin position="38"/>
        <end position="61"/>
    </location>
</feature>
<dbReference type="SUPFAM" id="SSF53474">
    <property type="entry name" value="alpha/beta-Hydrolases"/>
    <property type="match status" value="1"/>
</dbReference>
<name>A0AAW8DVW6_9BURK</name>
<dbReference type="SMART" id="SM00939">
    <property type="entry name" value="PepX_C"/>
    <property type="match status" value="1"/>
</dbReference>
<gene>
    <name evidence="4" type="ORF">J2W25_002688</name>
</gene>
<dbReference type="SUPFAM" id="SSF49785">
    <property type="entry name" value="Galactose-binding domain-like"/>
    <property type="match status" value="1"/>
</dbReference>
<protein>
    <submittedName>
        <fullName evidence="4">CocE/NonD family hydrolase</fullName>
    </submittedName>
</protein>
<accession>A0AAW8DVW6</accession>
<dbReference type="InterPro" id="IPR000383">
    <property type="entry name" value="Xaa-Pro-like_dom"/>
</dbReference>
<dbReference type="Gene3D" id="3.40.50.1820">
    <property type="entry name" value="alpha/beta hydrolase"/>
    <property type="match status" value="1"/>
</dbReference>
<dbReference type="NCBIfam" id="TIGR00976">
    <property type="entry name" value="CocE_NonD"/>
    <property type="match status" value="1"/>
</dbReference>
<proteinExistence type="predicted"/>
<dbReference type="InterPro" id="IPR005674">
    <property type="entry name" value="CocE/Ser_esterase"/>
</dbReference>
<evidence type="ECO:0000313" key="4">
    <source>
        <dbReference type="EMBL" id="MDP9923665.1"/>
    </source>
</evidence>
<dbReference type="AlphaFoldDB" id="A0AAW8DVW6"/>
<dbReference type="PANTHER" id="PTHR43056:SF10">
    <property type="entry name" value="COCE_NOND FAMILY, PUTATIVE (AFU_ORTHOLOGUE AFUA_7G00600)-RELATED"/>
    <property type="match status" value="1"/>
</dbReference>
<dbReference type="EMBL" id="JAUSRR010000004">
    <property type="protein sequence ID" value="MDP9923665.1"/>
    <property type="molecule type" value="Genomic_DNA"/>
</dbReference>
<sequence>MKSVRSRTTRGLLAACASLFLWGCGGGSGSTAPPFLLLPAPSTASSDSPPDPPPTLHTSEQYPKITCEEVMVPMRDGVKLTTQIYRPEGEAGKLPVVLMRDPYARRADGGRCFSGAVAIFGSLSLVPHGYAVVSQSVRGTITSEGKFGLMTQEADDGYDAVEWAGTQPWSTGKVGMTGRSYLGFTQWQTAIKSPPHLAAIAPTITGSDYHDNWTYVNGVFSPWFNISWIAAWFGPDQIIRAGQAARTPKTEIDAQVSAWNASLDDMPSWAATLPLTGIPQFKAHQPYFYEWLAHPDYDDYWKKMDVEANYANVKVPALVTGASYDLFNVGSVRSYQGMRVGAGTATARSGSKFVWNAYGHSPDTRTPSFGSDTQPDALIEKRFFDLHLKGIDSGADKEPNARIYVMVPPDSGAAGSGFWASGDDFPLPGTQQVKYFMSSNGSANTRSGDGILTTDASKLGTADRDRFVYDPAKPVPTVGGNICCDAVRVPGGAREQAAVEARQDVLVYTSAPLAADVPVVGMVKASFWAMTSAKDTDFTVKLVDVRPDGQTHNIVDRIVRARYRVGSKLKPSLIEPNTPYQFDLEVGNTAMVLPKGHRIRVQISSSNFPLYARNLNTGADNNTTSDFVVANQTLLHGPTQLSFIELPVAPISRPQ</sequence>
<dbReference type="Gene3D" id="1.10.3020.10">
    <property type="entry name" value="alpha-amino acid ester hydrolase ( Helical cap domain)"/>
    <property type="match status" value="1"/>
</dbReference>
<dbReference type="InterPro" id="IPR008979">
    <property type="entry name" value="Galactose-bd-like_sf"/>
</dbReference>
<feature type="domain" description="Xaa-Pro dipeptidyl-peptidase C-terminal" evidence="3">
    <location>
        <begin position="381"/>
        <end position="645"/>
    </location>
</feature>
<dbReference type="InterPro" id="IPR029058">
    <property type="entry name" value="AB_hydrolase_fold"/>
</dbReference>
<evidence type="ECO:0000259" key="3">
    <source>
        <dbReference type="SMART" id="SM00939"/>
    </source>
</evidence>
<dbReference type="InterPro" id="IPR050585">
    <property type="entry name" value="Xaa-Pro_dipeptidyl-ppase/CocE"/>
</dbReference>
<feature type="compositionally biased region" description="Low complexity" evidence="2">
    <location>
        <begin position="38"/>
        <end position="48"/>
    </location>
</feature>
<dbReference type="Pfam" id="PF08530">
    <property type="entry name" value="PepX_C"/>
    <property type="match status" value="1"/>
</dbReference>
<evidence type="ECO:0000313" key="5">
    <source>
        <dbReference type="Proteomes" id="UP001244295"/>
    </source>
</evidence>
<dbReference type="PANTHER" id="PTHR43056">
    <property type="entry name" value="PEPTIDASE S9 PROLYL OLIGOPEPTIDASE"/>
    <property type="match status" value="1"/>
</dbReference>
<comment type="caution">
    <text evidence="4">The sequence shown here is derived from an EMBL/GenBank/DDBJ whole genome shotgun (WGS) entry which is preliminary data.</text>
</comment>
<dbReference type="InterPro" id="IPR013736">
    <property type="entry name" value="Xaa-Pro_dipept_C"/>
</dbReference>
<dbReference type="RefSeq" id="WP_172438284.1">
    <property type="nucleotide sequence ID" value="NZ_JAUSRQ010000004.1"/>
</dbReference>